<dbReference type="InterPro" id="IPR050807">
    <property type="entry name" value="TransReg_Diox_bact_type"/>
</dbReference>
<dbReference type="EMBL" id="VKHT01000034">
    <property type="protein sequence ID" value="MBB0242995.1"/>
    <property type="molecule type" value="Genomic_DNA"/>
</dbReference>
<dbReference type="PANTHER" id="PTHR46797">
    <property type="entry name" value="HTH-TYPE TRANSCRIPTIONAL REGULATOR"/>
    <property type="match status" value="1"/>
</dbReference>
<accession>A0A7W3Y084</accession>
<dbReference type="AlphaFoldDB" id="A0A7W3Y084"/>
<sequence length="72" mass="7800">MSGFSFDPVALRRIRTDRGVSQKKLGAATGTSRVLISHYENGHYRPSIATLAAIAHALDVPMDDFIKAEVAT</sequence>
<dbReference type="SUPFAM" id="SSF47413">
    <property type="entry name" value="lambda repressor-like DNA-binding domains"/>
    <property type="match status" value="1"/>
</dbReference>
<evidence type="ECO:0000259" key="2">
    <source>
        <dbReference type="PROSITE" id="PS50943"/>
    </source>
</evidence>
<dbReference type="SMART" id="SM00530">
    <property type="entry name" value="HTH_XRE"/>
    <property type="match status" value="1"/>
</dbReference>
<name>A0A7W3Y084_9ACTN</name>
<evidence type="ECO:0000313" key="4">
    <source>
        <dbReference type="Proteomes" id="UP000538929"/>
    </source>
</evidence>
<evidence type="ECO:0000256" key="1">
    <source>
        <dbReference type="ARBA" id="ARBA00023125"/>
    </source>
</evidence>
<dbReference type="InterPro" id="IPR010982">
    <property type="entry name" value="Lambda_DNA-bd_dom_sf"/>
</dbReference>
<dbReference type="GO" id="GO:0005829">
    <property type="term" value="C:cytosol"/>
    <property type="evidence" value="ECO:0007669"/>
    <property type="project" value="TreeGrafter"/>
</dbReference>
<organism evidence="3 4">
    <name type="scientific">Streptomyces alkaliphilus</name>
    <dbReference type="NCBI Taxonomy" id="1472722"/>
    <lineage>
        <taxon>Bacteria</taxon>
        <taxon>Bacillati</taxon>
        <taxon>Actinomycetota</taxon>
        <taxon>Actinomycetes</taxon>
        <taxon>Kitasatosporales</taxon>
        <taxon>Streptomycetaceae</taxon>
        <taxon>Streptomyces</taxon>
    </lineage>
</organism>
<dbReference type="RefSeq" id="WP_182604727.1">
    <property type="nucleotide sequence ID" value="NZ_VKHT01000034.1"/>
</dbReference>
<dbReference type="CDD" id="cd00093">
    <property type="entry name" value="HTH_XRE"/>
    <property type="match status" value="1"/>
</dbReference>
<protein>
    <submittedName>
        <fullName evidence="3">Helix-turn-helix domain-containing protein</fullName>
    </submittedName>
</protein>
<dbReference type="Pfam" id="PF01381">
    <property type="entry name" value="HTH_3"/>
    <property type="match status" value="1"/>
</dbReference>
<feature type="domain" description="HTH cro/C1-type" evidence="2">
    <location>
        <begin position="11"/>
        <end position="65"/>
    </location>
</feature>
<dbReference type="Gene3D" id="1.10.260.40">
    <property type="entry name" value="lambda repressor-like DNA-binding domains"/>
    <property type="match status" value="1"/>
</dbReference>
<dbReference type="PROSITE" id="PS50943">
    <property type="entry name" value="HTH_CROC1"/>
    <property type="match status" value="1"/>
</dbReference>
<keyword evidence="4" id="KW-1185">Reference proteome</keyword>
<reference evidence="4" key="1">
    <citation type="submission" date="2019-10" db="EMBL/GenBank/DDBJ databases">
        <title>Streptomyces sp. nov., a novel actinobacterium isolated from alkaline environment.</title>
        <authorList>
            <person name="Golinska P."/>
        </authorList>
    </citation>
    <scope>NUCLEOTIDE SEQUENCE [LARGE SCALE GENOMIC DNA]</scope>
    <source>
        <strain evidence="4">DSM 42118</strain>
    </source>
</reference>
<dbReference type="InterPro" id="IPR001387">
    <property type="entry name" value="Cro/C1-type_HTH"/>
</dbReference>
<dbReference type="GO" id="GO:0003700">
    <property type="term" value="F:DNA-binding transcription factor activity"/>
    <property type="evidence" value="ECO:0007669"/>
    <property type="project" value="TreeGrafter"/>
</dbReference>
<keyword evidence="1" id="KW-0238">DNA-binding</keyword>
<dbReference type="Proteomes" id="UP000538929">
    <property type="component" value="Unassembled WGS sequence"/>
</dbReference>
<evidence type="ECO:0000313" key="3">
    <source>
        <dbReference type="EMBL" id="MBB0242995.1"/>
    </source>
</evidence>
<gene>
    <name evidence="3" type="ORF">FNQ90_02445</name>
</gene>
<comment type="caution">
    <text evidence="3">The sequence shown here is derived from an EMBL/GenBank/DDBJ whole genome shotgun (WGS) entry which is preliminary data.</text>
</comment>
<dbReference type="PANTHER" id="PTHR46797:SF1">
    <property type="entry name" value="METHYLPHOSPHONATE SYNTHASE"/>
    <property type="match status" value="1"/>
</dbReference>
<proteinExistence type="predicted"/>
<dbReference type="GO" id="GO:0003677">
    <property type="term" value="F:DNA binding"/>
    <property type="evidence" value="ECO:0007669"/>
    <property type="project" value="UniProtKB-KW"/>
</dbReference>